<keyword evidence="3" id="KW-0805">Transcription regulation</keyword>
<protein>
    <submittedName>
        <fullName evidence="7">PLP-dependent aminotransferase family protein</fullName>
    </submittedName>
</protein>
<dbReference type="Gene3D" id="3.40.640.10">
    <property type="entry name" value="Type I PLP-dependent aspartate aminotransferase-like (Major domain)"/>
    <property type="match status" value="1"/>
</dbReference>
<evidence type="ECO:0000313" key="7">
    <source>
        <dbReference type="EMBL" id="UXI67738.1"/>
    </source>
</evidence>
<dbReference type="PRINTS" id="PR00035">
    <property type="entry name" value="HTHGNTR"/>
</dbReference>
<dbReference type="SMART" id="SM00345">
    <property type="entry name" value="HTH_GNTR"/>
    <property type="match status" value="1"/>
</dbReference>
<dbReference type="InterPro" id="IPR015424">
    <property type="entry name" value="PyrdxlP-dep_Trfase"/>
</dbReference>
<dbReference type="RefSeq" id="WP_261694708.1">
    <property type="nucleotide sequence ID" value="NZ_CP104694.1"/>
</dbReference>
<keyword evidence="7" id="KW-0808">Transferase</keyword>
<evidence type="ECO:0000256" key="1">
    <source>
        <dbReference type="ARBA" id="ARBA00005384"/>
    </source>
</evidence>
<dbReference type="InterPro" id="IPR000524">
    <property type="entry name" value="Tscrpt_reg_HTH_GntR"/>
</dbReference>
<sequence>MANFMDPVLQLSLDLPPPHSRRLLHSLHTQLRCAILEGRLKTGVRLPSTRALAASLGISRNTAIAAYDRLLSEGYLRTRPAAGVFVCHVPARSPRSRKASTASGDRRLHATWRQLPPLDAPHYQPRPRLDFRLGEPDGSALPQAIWQRLSARALRQQMREGLVPLQPRGRPALRNAIAGHVSFTRAVACTADDVFVTSGAQQAFYLLARILVTPGRSVVAMEDPGYAPARAAFLAAGARIAPVPVDDEGLIVERLPRRVDAIYVTPSHQFPLGQAMSLARRTALIEYARRTGAVILEDDYDGEFRFGDRPLDALQTLDDGDSVFYIGTFSKSLFTSLRLGFIVAPAWAHQTLETAKRFMDAQCNVHVQETLAAFIREGHLARHVRRVRGVYQERRNALLEGLGRLGWLHAVPASAGLHLCARLDPTIDRERLLARAREKEVGLYAGDSYFIKRPVLPSLLFGYGVIDRAGVDEAMQRLRKIQPPRR</sequence>
<evidence type="ECO:0000256" key="2">
    <source>
        <dbReference type="ARBA" id="ARBA00022898"/>
    </source>
</evidence>
<evidence type="ECO:0000259" key="6">
    <source>
        <dbReference type="PROSITE" id="PS50949"/>
    </source>
</evidence>
<dbReference type="PANTHER" id="PTHR46577">
    <property type="entry name" value="HTH-TYPE TRANSCRIPTIONAL REGULATORY PROTEIN GABR"/>
    <property type="match status" value="1"/>
</dbReference>
<dbReference type="InterPro" id="IPR036388">
    <property type="entry name" value="WH-like_DNA-bd_sf"/>
</dbReference>
<dbReference type="CDD" id="cd07377">
    <property type="entry name" value="WHTH_GntR"/>
    <property type="match status" value="1"/>
</dbReference>
<dbReference type="InterPro" id="IPR051446">
    <property type="entry name" value="HTH_trans_reg/aminotransferase"/>
</dbReference>
<dbReference type="InterPro" id="IPR015421">
    <property type="entry name" value="PyrdxlP-dep_Trfase_major"/>
</dbReference>
<gene>
    <name evidence="7" type="ORF">N4264_23880</name>
</gene>
<dbReference type="GO" id="GO:0008483">
    <property type="term" value="F:transaminase activity"/>
    <property type="evidence" value="ECO:0007669"/>
    <property type="project" value="UniProtKB-KW"/>
</dbReference>
<name>A0ABY6BEQ2_9GAMM</name>
<dbReference type="Pfam" id="PF00392">
    <property type="entry name" value="GntR"/>
    <property type="match status" value="1"/>
</dbReference>
<dbReference type="PANTHER" id="PTHR46577:SF1">
    <property type="entry name" value="HTH-TYPE TRANSCRIPTIONAL REGULATORY PROTEIN GABR"/>
    <property type="match status" value="1"/>
</dbReference>
<keyword evidence="8" id="KW-1185">Reference proteome</keyword>
<evidence type="ECO:0000256" key="4">
    <source>
        <dbReference type="ARBA" id="ARBA00023125"/>
    </source>
</evidence>
<dbReference type="PROSITE" id="PS50949">
    <property type="entry name" value="HTH_GNTR"/>
    <property type="match status" value="1"/>
</dbReference>
<dbReference type="InterPro" id="IPR004839">
    <property type="entry name" value="Aminotransferase_I/II_large"/>
</dbReference>
<dbReference type="Pfam" id="PF00155">
    <property type="entry name" value="Aminotran_1_2"/>
    <property type="match status" value="1"/>
</dbReference>
<accession>A0ABY6BEQ2</accession>
<dbReference type="CDD" id="cd00609">
    <property type="entry name" value="AAT_like"/>
    <property type="match status" value="1"/>
</dbReference>
<reference evidence="7" key="1">
    <citation type="submission" date="2022-09" db="EMBL/GenBank/DDBJ databases">
        <title>Tahibacter sp. nov., isolated from a fresh water.</title>
        <authorList>
            <person name="Baek J.H."/>
            <person name="Lee J.K."/>
            <person name="Kim J.M."/>
            <person name="Jeon C.O."/>
        </authorList>
    </citation>
    <scope>NUCLEOTIDE SEQUENCE</scope>
    <source>
        <strain evidence="7">W38</strain>
    </source>
</reference>
<keyword evidence="7" id="KW-0032">Aminotransferase</keyword>
<keyword evidence="2" id="KW-0663">Pyridoxal phosphate</keyword>
<dbReference type="Gene3D" id="1.10.10.10">
    <property type="entry name" value="Winged helix-like DNA-binding domain superfamily/Winged helix DNA-binding domain"/>
    <property type="match status" value="1"/>
</dbReference>
<proteinExistence type="inferred from homology"/>
<comment type="similarity">
    <text evidence="1">In the C-terminal section; belongs to the class-I pyridoxal-phosphate-dependent aminotransferase family.</text>
</comment>
<keyword evidence="4" id="KW-0238">DNA-binding</keyword>
<evidence type="ECO:0000256" key="5">
    <source>
        <dbReference type="ARBA" id="ARBA00023163"/>
    </source>
</evidence>
<evidence type="ECO:0000313" key="8">
    <source>
        <dbReference type="Proteomes" id="UP001064632"/>
    </source>
</evidence>
<dbReference type="EMBL" id="CP104694">
    <property type="protein sequence ID" value="UXI67738.1"/>
    <property type="molecule type" value="Genomic_DNA"/>
</dbReference>
<dbReference type="SUPFAM" id="SSF53383">
    <property type="entry name" value="PLP-dependent transferases"/>
    <property type="match status" value="1"/>
</dbReference>
<keyword evidence="5" id="KW-0804">Transcription</keyword>
<organism evidence="7 8">
    <name type="scientific">Tahibacter amnicola</name>
    <dbReference type="NCBI Taxonomy" id="2976241"/>
    <lineage>
        <taxon>Bacteria</taxon>
        <taxon>Pseudomonadati</taxon>
        <taxon>Pseudomonadota</taxon>
        <taxon>Gammaproteobacteria</taxon>
        <taxon>Lysobacterales</taxon>
        <taxon>Rhodanobacteraceae</taxon>
        <taxon>Tahibacter</taxon>
    </lineage>
</organism>
<dbReference type="Proteomes" id="UP001064632">
    <property type="component" value="Chromosome"/>
</dbReference>
<dbReference type="InterPro" id="IPR036390">
    <property type="entry name" value="WH_DNA-bd_sf"/>
</dbReference>
<dbReference type="SUPFAM" id="SSF46785">
    <property type="entry name" value="Winged helix' DNA-binding domain"/>
    <property type="match status" value="1"/>
</dbReference>
<evidence type="ECO:0000256" key="3">
    <source>
        <dbReference type="ARBA" id="ARBA00023015"/>
    </source>
</evidence>
<feature type="domain" description="HTH gntR-type" evidence="6">
    <location>
        <begin position="21"/>
        <end position="89"/>
    </location>
</feature>